<keyword evidence="4" id="KW-1185">Reference proteome</keyword>
<gene>
    <name evidence="3" type="ORF">NZD89_04140</name>
</gene>
<accession>A0ABY6ZKL2</accession>
<evidence type="ECO:0000313" key="3">
    <source>
        <dbReference type="EMBL" id="WAH42641.1"/>
    </source>
</evidence>
<dbReference type="CDD" id="cd02440">
    <property type="entry name" value="AdoMet_MTases"/>
    <property type="match status" value="1"/>
</dbReference>
<dbReference type="PANTHER" id="PTHR44068">
    <property type="entry name" value="ZGC:194242"/>
    <property type="match status" value="1"/>
</dbReference>
<feature type="domain" description="Methyltransferase type 11" evidence="2">
    <location>
        <begin position="61"/>
        <end position="164"/>
    </location>
</feature>
<dbReference type="EMBL" id="CP104067">
    <property type="protein sequence ID" value="WAH42641.1"/>
    <property type="molecule type" value="Genomic_DNA"/>
</dbReference>
<dbReference type="InterPro" id="IPR050447">
    <property type="entry name" value="Erg6_SMT_methyltransf"/>
</dbReference>
<protein>
    <submittedName>
        <fullName evidence="3">Methyltransferase domain-containing protein</fullName>
    </submittedName>
</protein>
<dbReference type="PANTHER" id="PTHR44068:SF11">
    <property type="entry name" value="GERANYL DIPHOSPHATE 2-C-METHYLTRANSFERASE"/>
    <property type="match status" value="1"/>
</dbReference>
<evidence type="ECO:0000313" key="4">
    <source>
        <dbReference type="Proteomes" id="UP001164761"/>
    </source>
</evidence>
<dbReference type="Pfam" id="PF08241">
    <property type="entry name" value="Methyltransf_11"/>
    <property type="match status" value="1"/>
</dbReference>
<dbReference type="Gene3D" id="3.40.50.150">
    <property type="entry name" value="Vaccinia Virus protein VP39"/>
    <property type="match status" value="1"/>
</dbReference>
<evidence type="ECO:0000259" key="2">
    <source>
        <dbReference type="Pfam" id="PF08241"/>
    </source>
</evidence>
<proteinExistence type="predicted"/>
<reference evidence="3" key="1">
    <citation type="submission" date="2022-08" db="EMBL/GenBank/DDBJ databases">
        <title>Alicyclobacillus fastidiosus DSM 17978, complete genome.</title>
        <authorList>
            <person name="Wang Q."/>
            <person name="Cai R."/>
            <person name="Wang Z."/>
        </authorList>
    </citation>
    <scope>NUCLEOTIDE SEQUENCE</scope>
    <source>
        <strain evidence="3">DSM 17978</strain>
    </source>
</reference>
<dbReference type="SUPFAM" id="SSF53335">
    <property type="entry name" value="S-adenosyl-L-methionine-dependent methyltransferases"/>
    <property type="match status" value="1"/>
</dbReference>
<dbReference type="GO" id="GO:0008168">
    <property type="term" value="F:methyltransferase activity"/>
    <property type="evidence" value="ECO:0007669"/>
    <property type="project" value="UniProtKB-KW"/>
</dbReference>
<keyword evidence="3" id="KW-0489">Methyltransferase</keyword>
<name>A0ABY6ZKL2_9BACL</name>
<dbReference type="GO" id="GO:0032259">
    <property type="term" value="P:methylation"/>
    <property type="evidence" value="ECO:0007669"/>
    <property type="project" value="UniProtKB-KW"/>
</dbReference>
<dbReference type="Proteomes" id="UP001164761">
    <property type="component" value="Chromosome"/>
</dbReference>
<keyword evidence="1" id="KW-0808">Transferase</keyword>
<evidence type="ECO:0000256" key="1">
    <source>
        <dbReference type="ARBA" id="ARBA00022679"/>
    </source>
</evidence>
<dbReference type="RefSeq" id="WP_268006513.1">
    <property type="nucleotide sequence ID" value="NZ_BSUT01000001.1"/>
</dbReference>
<sequence>MEHRDLVESSPYALVDSVYQNFLERHPNTPERWLLSQTLYTAAARRGIFGFLPLTDGARVLDIGTGFGALAFDLATYKSIEVYGVDVNRITLSAAQEIYSQLRQLGAFKQGSSITFSEDSAYQLSFEDSTFDFVIARYVFQHLDEPVSAMNEIKRVLKPGAFICLVDIDDQMVITYPEDLAFRKLSEAFRELQVRRGGDRFVGRKLSTYMNQVGLEVLGNIIQPEAQFAAYAQGDIASKLTIARFSEVRSDIVDLGIMKADQFDACLNSYIEGIGELQYQANANFITVGRKSSS</sequence>
<organism evidence="3 4">
    <name type="scientific">Alicyclobacillus fastidiosus</name>
    <dbReference type="NCBI Taxonomy" id="392011"/>
    <lineage>
        <taxon>Bacteria</taxon>
        <taxon>Bacillati</taxon>
        <taxon>Bacillota</taxon>
        <taxon>Bacilli</taxon>
        <taxon>Bacillales</taxon>
        <taxon>Alicyclobacillaceae</taxon>
        <taxon>Alicyclobacillus</taxon>
    </lineage>
</organism>
<dbReference type="InterPro" id="IPR013216">
    <property type="entry name" value="Methyltransf_11"/>
</dbReference>
<dbReference type="InterPro" id="IPR029063">
    <property type="entry name" value="SAM-dependent_MTases_sf"/>
</dbReference>